<evidence type="ECO:0000256" key="10">
    <source>
        <dbReference type="SAM" id="MobiDB-lite"/>
    </source>
</evidence>
<comment type="similarity">
    <text evidence="9">Belongs to the methyltransferase superfamily. METTL18 family.</text>
</comment>
<protein>
    <recommendedName>
        <fullName evidence="3">protein-histidine N-methyltransferase</fullName>
        <ecNumber evidence="3">2.1.1.85</ecNumber>
    </recommendedName>
</protein>
<evidence type="ECO:0000256" key="9">
    <source>
        <dbReference type="ARBA" id="ARBA00038126"/>
    </source>
</evidence>
<comment type="subcellular location">
    <subcellularLocation>
        <location evidence="2">Cytoplasm</location>
    </subcellularLocation>
    <subcellularLocation>
        <location evidence="1">Nucleus</location>
    </subcellularLocation>
</comment>
<evidence type="ECO:0000256" key="3">
    <source>
        <dbReference type="ARBA" id="ARBA00012533"/>
    </source>
</evidence>
<dbReference type="InterPro" id="IPR019410">
    <property type="entry name" value="Methyltransf_16"/>
</dbReference>
<dbReference type="GO" id="GO:0032259">
    <property type="term" value="P:methylation"/>
    <property type="evidence" value="ECO:0007669"/>
    <property type="project" value="UniProtKB-KW"/>
</dbReference>
<dbReference type="GO" id="GO:0005737">
    <property type="term" value="C:cytoplasm"/>
    <property type="evidence" value="ECO:0007669"/>
    <property type="project" value="UniProtKB-SubCell"/>
</dbReference>
<evidence type="ECO:0000256" key="7">
    <source>
        <dbReference type="ARBA" id="ARBA00022691"/>
    </source>
</evidence>
<dbReference type="SUPFAM" id="SSF53335">
    <property type="entry name" value="S-adenosyl-L-methionine-dependent methyltransferases"/>
    <property type="match status" value="1"/>
</dbReference>
<dbReference type="Pfam" id="PF10294">
    <property type="entry name" value="Methyltransf_16"/>
    <property type="match status" value="1"/>
</dbReference>
<dbReference type="GO" id="GO:0005634">
    <property type="term" value="C:nucleus"/>
    <property type="evidence" value="ECO:0007669"/>
    <property type="project" value="UniProtKB-SubCell"/>
</dbReference>
<reference evidence="11" key="1">
    <citation type="submission" date="2018-01" db="EMBL/GenBank/DDBJ databases">
        <title>An insight into the sialome of Amazonian anophelines.</title>
        <authorList>
            <person name="Ribeiro J.M."/>
            <person name="Scarpassa V."/>
            <person name="Calvo E."/>
        </authorList>
    </citation>
    <scope>NUCLEOTIDE SEQUENCE</scope>
    <source>
        <tissue evidence="11">Salivary glands</tissue>
    </source>
</reference>
<evidence type="ECO:0000256" key="2">
    <source>
        <dbReference type="ARBA" id="ARBA00004496"/>
    </source>
</evidence>
<dbReference type="PANTHER" id="PTHR14614:SF39">
    <property type="entry name" value="HISTIDINE PROTEIN METHYLTRANSFERASE 1 HOMOLOG"/>
    <property type="match status" value="1"/>
</dbReference>
<evidence type="ECO:0000313" key="11">
    <source>
        <dbReference type="EMBL" id="MBW56819.1"/>
    </source>
</evidence>
<dbReference type="InterPro" id="IPR029063">
    <property type="entry name" value="SAM-dependent_MTases_sf"/>
</dbReference>
<dbReference type="EMBL" id="GGFJ01007678">
    <property type="protein sequence ID" value="MBW56819.1"/>
    <property type="molecule type" value="Transcribed_RNA"/>
</dbReference>
<dbReference type="CDD" id="cd02440">
    <property type="entry name" value="AdoMet_MTases"/>
    <property type="match status" value="1"/>
</dbReference>
<evidence type="ECO:0000256" key="1">
    <source>
        <dbReference type="ARBA" id="ARBA00004123"/>
    </source>
</evidence>
<name>A0A2M4BUT2_9DIPT</name>
<keyword evidence="5" id="KW-0489">Methyltransferase</keyword>
<dbReference type="Gene3D" id="3.40.50.150">
    <property type="entry name" value="Vaccinia Virus protein VP39"/>
    <property type="match status" value="1"/>
</dbReference>
<dbReference type="PANTHER" id="PTHR14614">
    <property type="entry name" value="HEPATOCELLULAR CARCINOMA-ASSOCIATED ANTIGEN"/>
    <property type="match status" value="1"/>
</dbReference>
<evidence type="ECO:0000256" key="4">
    <source>
        <dbReference type="ARBA" id="ARBA00022490"/>
    </source>
</evidence>
<organism evidence="11">
    <name type="scientific">Anopheles marajoara</name>
    <dbReference type="NCBI Taxonomy" id="58244"/>
    <lineage>
        <taxon>Eukaryota</taxon>
        <taxon>Metazoa</taxon>
        <taxon>Ecdysozoa</taxon>
        <taxon>Arthropoda</taxon>
        <taxon>Hexapoda</taxon>
        <taxon>Insecta</taxon>
        <taxon>Pterygota</taxon>
        <taxon>Neoptera</taxon>
        <taxon>Endopterygota</taxon>
        <taxon>Diptera</taxon>
        <taxon>Nematocera</taxon>
        <taxon>Culicoidea</taxon>
        <taxon>Culicidae</taxon>
        <taxon>Anophelinae</taxon>
        <taxon>Anopheles</taxon>
    </lineage>
</organism>
<feature type="compositionally biased region" description="Basic and acidic residues" evidence="10">
    <location>
        <begin position="8"/>
        <end position="29"/>
    </location>
</feature>
<keyword evidence="8" id="KW-0539">Nucleus</keyword>
<dbReference type="EC" id="2.1.1.85" evidence="3"/>
<sequence>MFKFGFQVDRDTEAGDKEEQKSEQPKSEKSVSPAPTAGRPWIPTMEDSDHGRFRPCEELAMLLEPPTINPDVVSSFQPAPDCTIEYLNNLALLDETFEEDILSAESDHSDLVPGCYEGGLKVWECTFDLGQFLAKEDRKKILGKKVLDLGCGAGILGIEAKLFGAAEVHFQDYNKDVLTKLTMVNYDINCGSGDSGKKEDSSVRFFSGDWASFTEKYNDTKYDIILSSETIYNTGNYRKLLDLFDRKLSKKGAVYLAAKTYYFGVGGGTRLFETEMDEDGRFRYKVLWKCNSGVKREILKIMKRDEDEHR</sequence>
<dbReference type="GO" id="GO:0018064">
    <property type="term" value="F:protein-L-histidine N-tele-methyltransferase activity"/>
    <property type="evidence" value="ECO:0007669"/>
    <property type="project" value="UniProtKB-EC"/>
</dbReference>
<feature type="region of interest" description="Disordered" evidence="10">
    <location>
        <begin position="1"/>
        <end position="48"/>
    </location>
</feature>
<evidence type="ECO:0000256" key="6">
    <source>
        <dbReference type="ARBA" id="ARBA00022679"/>
    </source>
</evidence>
<keyword evidence="4" id="KW-0963">Cytoplasm</keyword>
<evidence type="ECO:0000256" key="5">
    <source>
        <dbReference type="ARBA" id="ARBA00022603"/>
    </source>
</evidence>
<keyword evidence="6" id="KW-0808">Transferase</keyword>
<proteinExistence type="inferred from homology"/>
<evidence type="ECO:0000256" key="8">
    <source>
        <dbReference type="ARBA" id="ARBA00023242"/>
    </source>
</evidence>
<accession>A0A2M4BUT2</accession>
<dbReference type="AlphaFoldDB" id="A0A2M4BUT2"/>
<keyword evidence="7" id="KW-0949">S-adenosyl-L-methionine</keyword>